<reference evidence="1" key="1">
    <citation type="submission" date="2021-05" db="EMBL/GenBank/DDBJ databases">
        <authorList>
            <person name="Alioto T."/>
            <person name="Alioto T."/>
            <person name="Gomez Garrido J."/>
        </authorList>
    </citation>
    <scope>NUCLEOTIDE SEQUENCE</scope>
</reference>
<dbReference type="EMBL" id="HBUE01311888">
    <property type="protein sequence ID" value="CAG6583615.1"/>
    <property type="molecule type" value="Transcribed_RNA"/>
</dbReference>
<dbReference type="EMBL" id="HBUE01311889">
    <property type="protein sequence ID" value="CAG6583617.1"/>
    <property type="molecule type" value="Transcribed_RNA"/>
</dbReference>
<dbReference type="AlphaFoldDB" id="A0A8D8HBH4"/>
<name>A0A8D8HBH4_CULPI</name>
<dbReference type="EMBL" id="HBUE01025962">
    <property type="protein sequence ID" value="CAG6454405.1"/>
    <property type="molecule type" value="Transcribed_RNA"/>
</dbReference>
<organism evidence="1">
    <name type="scientific">Culex pipiens</name>
    <name type="common">House mosquito</name>
    <dbReference type="NCBI Taxonomy" id="7175"/>
    <lineage>
        <taxon>Eukaryota</taxon>
        <taxon>Metazoa</taxon>
        <taxon>Ecdysozoa</taxon>
        <taxon>Arthropoda</taxon>
        <taxon>Hexapoda</taxon>
        <taxon>Insecta</taxon>
        <taxon>Pterygota</taxon>
        <taxon>Neoptera</taxon>
        <taxon>Endopterygota</taxon>
        <taxon>Diptera</taxon>
        <taxon>Nematocera</taxon>
        <taxon>Culicoidea</taxon>
        <taxon>Culicidae</taxon>
        <taxon>Culicinae</taxon>
        <taxon>Culicini</taxon>
        <taxon>Culex</taxon>
        <taxon>Culex</taxon>
    </lineage>
</organism>
<accession>A0A8D8HBH4</accession>
<dbReference type="EMBL" id="HBUE01205595">
    <property type="protein sequence ID" value="CAG6531752.1"/>
    <property type="molecule type" value="Transcribed_RNA"/>
</dbReference>
<sequence length="107" mass="12762">MIVFDKVCNHYFKGCFAGYGVEKHYQRFAKRTDCPDFSLVFRGNDAQLEVIFLHKFMRLIPIYLDPFSQPGPELLQKFLFYFLVKNNFFQRILRCIRAGHELFLNLA</sequence>
<protein>
    <submittedName>
        <fullName evidence="1">(northern house mosquito) hypothetical protein</fullName>
    </submittedName>
</protein>
<dbReference type="EMBL" id="HBUE01025961">
    <property type="protein sequence ID" value="CAG6454403.1"/>
    <property type="molecule type" value="Transcribed_RNA"/>
</dbReference>
<proteinExistence type="predicted"/>
<dbReference type="EMBL" id="HBUE01025963">
    <property type="protein sequence ID" value="CAG6454407.1"/>
    <property type="molecule type" value="Transcribed_RNA"/>
</dbReference>
<evidence type="ECO:0000313" key="1">
    <source>
        <dbReference type="EMBL" id="CAG6531754.1"/>
    </source>
</evidence>
<dbReference type="EMBL" id="HBUE01025960">
    <property type="protein sequence ID" value="CAG6454401.1"/>
    <property type="molecule type" value="Transcribed_RNA"/>
</dbReference>
<dbReference type="EMBL" id="HBUE01205596">
    <property type="protein sequence ID" value="CAG6531754.1"/>
    <property type="molecule type" value="Transcribed_RNA"/>
</dbReference>